<reference evidence="2 3" key="1">
    <citation type="journal article" date="2018" name="Nat. Ecol. Evol.">
        <title>Genomic signatures of mitonuclear coevolution across populations of Tigriopus californicus.</title>
        <authorList>
            <person name="Barreto F.S."/>
            <person name="Watson E.T."/>
            <person name="Lima T.G."/>
            <person name="Willett C.S."/>
            <person name="Edmands S."/>
            <person name="Li W."/>
            <person name="Burton R.S."/>
        </authorList>
    </citation>
    <scope>NUCLEOTIDE SEQUENCE [LARGE SCALE GENOMIC DNA]</scope>
    <source>
        <strain evidence="2 3">San Diego</strain>
    </source>
</reference>
<protein>
    <submittedName>
        <fullName evidence="2">Uncharacterized protein</fullName>
    </submittedName>
</protein>
<dbReference type="SUPFAM" id="SSF117281">
    <property type="entry name" value="Kelch motif"/>
    <property type="match status" value="2"/>
</dbReference>
<accession>A0A553PLB9</accession>
<gene>
    <name evidence="2" type="ORF">TCAL_06819</name>
</gene>
<dbReference type="EMBL" id="VCGU01000003">
    <property type="protein sequence ID" value="TRY78476.1"/>
    <property type="molecule type" value="Genomic_DNA"/>
</dbReference>
<dbReference type="InterPro" id="IPR006652">
    <property type="entry name" value="Kelch_1"/>
</dbReference>
<dbReference type="AlphaFoldDB" id="A0A553PLB9"/>
<dbReference type="InterPro" id="IPR015915">
    <property type="entry name" value="Kelch-typ_b-propeller"/>
</dbReference>
<organism evidence="2 3">
    <name type="scientific">Tigriopus californicus</name>
    <name type="common">Marine copepod</name>
    <dbReference type="NCBI Taxonomy" id="6832"/>
    <lineage>
        <taxon>Eukaryota</taxon>
        <taxon>Metazoa</taxon>
        <taxon>Ecdysozoa</taxon>
        <taxon>Arthropoda</taxon>
        <taxon>Crustacea</taxon>
        <taxon>Multicrustacea</taxon>
        <taxon>Hexanauplia</taxon>
        <taxon>Copepoda</taxon>
        <taxon>Harpacticoida</taxon>
        <taxon>Harpacticidae</taxon>
        <taxon>Tigriopus</taxon>
    </lineage>
</organism>
<keyword evidence="3" id="KW-1185">Reference proteome</keyword>
<evidence type="ECO:0000256" key="1">
    <source>
        <dbReference type="ARBA" id="ARBA00022441"/>
    </source>
</evidence>
<comment type="caution">
    <text evidence="2">The sequence shown here is derived from an EMBL/GenBank/DDBJ whole genome shotgun (WGS) entry which is preliminary data.</text>
</comment>
<evidence type="ECO:0000313" key="2">
    <source>
        <dbReference type="EMBL" id="TRY78476.1"/>
    </source>
</evidence>
<dbReference type="Proteomes" id="UP000318571">
    <property type="component" value="Chromosome 11"/>
</dbReference>
<name>A0A553PLB9_TIGCA</name>
<dbReference type="PANTHER" id="PTHR45632">
    <property type="entry name" value="LD33804P"/>
    <property type="match status" value="1"/>
</dbReference>
<proteinExistence type="predicted"/>
<dbReference type="SMART" id="SM00612">
    <property type="entry name" value="Kelch"/>
    <property type="match status" value="2"/>
</dbReference>
<sequence length="304" mass="33009">MDWEQSWNKLVVTGGAGNASADHSEAFDLTNVDGQCDRIPLLPVQIYGAELGVMDDVPIICGVINDCYALKNGSWSLFTHLDQPRRYYGALVVDRFNGHEELWISGGESRPPYIYESTEVVTLEGVRQGPKLARPVLAHCMVEFKGQVFIIGGMSIGFPFNKETDEVYVYDDETDEFILHSRLNHPRLGLMCGVVKNAQGQEQIVVAGGSYKLNVIGSEVEFLSAGNSSWTIGSDLPVPLKGAASVQGDGTIFLVGGTSDSGNSAQIFEFDSQAERFVEHEISLTKARAEPAATLVPDNVVSCS</sequence>
<keyword evidence="1" id="KW-0880">Kelch repeat</keyword>
<evidence type="ECO:0000313" key="3">
    <source>
        <dbReference type="Proteomes" id="UP000318571"/>
    </source>
</evidence>
<dbReference type="Gene3D" id="2.120.10.80">
    <property type="entry name" value="Kelch-type beta propeller"/>
    <property type="match status" value="2"/>
</dbReference>